<evidence type="ECO:0000256" key="2">
    <source>
        <dbReference type="ARBA" id="ARBA00023136"/>
    </source>
</evidence>
<evidence type="ECO:0000256" key="3">
    <source>
        <dbReference type="SAM" id="Phobius"/>
    </source>
</evidence>
<keyword evidence="3" id="KW-1133">Transmembrane helix</keyword>
<dbReference type="Proteomes" id="UP000003340">
    <property type="component" value="Unassembled WGS sequence"/>
</dbReference>
<keyword evidence="3" id="KW-0812">Transmembrane</keyword>
<dbReference type="InterPro" id="IPR050768">
    <property type="entry name" value="UPF0353/GerABKA_families"/>
</dbReference>
<dbReference type="PIRSF" id="PIRSF005690">
    <property type="entry name" value="GerBA"/>
    <property type="match status" value="1"/>
</dbReference>
<feature type="transmembrane region" description="Helical" evidence="3">
    <location>
        <begin position="408"/>
        <end position="435"/>
    </location>
</feature>
<proteinExistence type="inferred from homology"/>
<reference evidence="4 5" key="1">
    <citation type="submission" date="2009-01" db="EMBL/GenBank/DDBJ databases">
        <authorList>
            <person name="Fulton L."/>
            <person name="Clifton S."/>
            <person name="Fulton B."/>
            <person name="Xu J."/>
            <person name="Minx P."/>
            <person name="Pepin K.H."/>
            <person name="Johnson M."/>
            <person name="Bhonagiri V."/>
            <person name="Nash W.E."/>
            <person name="Mardis E.R."/>
            <person name="Wilson R.K."/>
        </authorList>
    </citation>
    <scope>NUCLEOTIDE SEQUENCE [LARGE SCALE GENOMIC DNA]</scope>
    <source>
        <strain evidence="4 5">DSM 5476</strain>
    </source>
</reference>
<protein>
    <recommendedName>
        <fullName evidence="6">Spore germination protein AF</fullName>
    </recommendedName>
</protein>
<dbReference type="STRING" id="537013.CLOSTMETH_01391"/>
<evidence type="ECO:0000313" key="5">
    <source>
        <dbReference type="Proteomes" id="UP000003340"/>
    </source>
</evidence>
<accession>C0EC22</accession>
<dbReference type="GO" id="GO:0016020">
    <property type="term" value="C:membrane"/>
    <property type="evidence" value="ECO:0007669"/>
    <property type="project" value="InterPro"/>
</dbReference>
<dbReference type="AlphaFoldDB" id="C0EC22"/>
<keyword evidence="2 3" id="KW-0472">Membrane</keyword>
<evidence type="ECO:0008006" key="6">
    <source>
        <dbReference type="Google" id="ProtNLM"/>
    </source>
</evidence>
<dbReference type="Pfam" id="PF03323">
    <property type="entry name" value="GerA"/>
    <property type="match status" value="1"/>
</dbReference>
<dbReference type="PANTHER" id="PTHR22550">
    <property type="entry name" value="SPORE GERMINATION PROTEIN"/>
    <property type="match status" value="1"/>
</dbReference>
<comment type="caution">
    <text evidence="4">The sequence shown here is derived from an EMBL/GenBank/DDBJ whole genome shotgun (WGS) entry which is preliminary data.</text>
</comment>
<dbReference type="EMBL" id="ACEC01000045">
    <property type="protein sequence ID" value="EEG31083.1"/>
    <property type="molecule type" value="Genomic_DNA"/>
</dbReference>
<dbReference type="PANTHER" id="PTHR22550:SF9">
    <property type="entry name" value="STAGE V SPORULATION PROTEIN AF"/>
    <property type="match status" value="1"/>
</dbReference>
<dbReference type="eggNOG" id="COG0697">
    <property type="taxonomic scope" value="Bacteria"/>
</dbReference>
<gene>
    <name evidence="4" type="ORF">CLOSTMETH_01391</name>
</gene>
<organism evidence="4 5">
    <name type="scientific">[Clostridium] methylpentosum DSM 5476</name>
    <dbReference type="NCBI Taxonomy" id="537013"/>
    <lineage>
        <taxon>Bacteria</taxon>
        <taxon>Bacillati</taxon>
        <taxon>Bacillota</taxon>
        <taxon>Clostridia</taxon>
        <taxon>Eubacteriales</taxon>
        <taxon>Oscillospiraceae</taxon>
        <taxon>Oscillospiraceae incertae sedis</taxon>
    </lineage>
</organism>
<keyword evidence="5" id="KW-1185">Reference proteome</keyword>
<dbReference type="HOGENOM" id="CLU_021639_3_1_9"/>
<reference evidence="4 5" key="2">
    <citation type="submission" date="2009-02" db="EMBL/GenBank/DDBJ databases">
        <title>Draft genome sequence of Clostridium methylpentosum (DSM 5476).</title>
        <authorList>
            <person name="Sudarsanam P."/>
            <person name="Ley R."/>
            <person name="Guruge J."/>
            <person name="Turnbaugh P.J."/>
            <person name="Mahowald M."/>
            <person name="Liep D."/>
            <person name="Gordon J."/>
        </authorList>
    </citation>
    <scope>NUCLEOTIDE SEQUENCE [LARGE SCALE GENOMIC DNA]</scope>
    <source>
        <strain evidence="4 5">DSM 5476</strain>
    </source>
</reference>
<dbReference type="InterPro" id="IPR004995">
    <property type="entry name" value="Spore_Ger"/>
</dbReference>
<dbReference type="GO" id="GO:0009847">
    <property type="term" value="P:spore germination"/>
    <property type="evidence" value="ECO:0007669"/>
    <property type="project" value="InterPro"/>
</dbReference>
<sequence>MMAISTNIFTNIDEFKGRLNCDKNFDIVYRTLTICNRTCALFFVDGFAKDGVMSRIITSFYAIKDENQLKDAHTFSKAAVPYGEVAILHDPDAIITAILSGQSALFVDGFDQAVLIDARTYPQRSTSEPDKDKVFRGSRDGFVETLVLNTALIRRRIRTPDLCVQHISVGSDSKTDIAICYIDGRVDTKLLEKVTNKLKEAKVTALTMNQESVSELLIRKKWYNPFPKFKFTERPDTTAAQLLEGDIAIVVDNSPSVLIVPSTIFHIMEEANDYYFPPLTGTYLRLTRMVIMILTLLLTPTWILLTQFPEVLPNWLSFILITDEIKVPLLLQLLILEIAIDGMKLASLNTPNTLTTSLSIIGAIIVGDYAVQSGWFNSQALLYTAFVTLANYSQPGFELGYALKFMRIFLLIMTGAFNIWGYSIGLVLIFIMLVANKTMSGRCYLYPLIPFDWKVLKRHIFRAQLDSENN</sequence>
<evidence type="ECO:0000313" key="4">
    <source>
        <dbReference type="EMBL" id="EEG31083.1"/>
    </source>
</evidence>
<comment type="similarity">
    <text evidence="1">Belongs to the GerABKA family.</text>
</comment>
<evidence type="ECO:0000256" key="1">
    <source>
        <dbReference type="ARBA" id="ARBA00005278"/>
    </source>
</evidence>
<name>C0EC22_9FIRM</name>